<evidence type="ECO:0000313" key="8">
    <source>
        <dbReference type="EMBL" id="RNB53075.1"/>
    </source>
</evidence>
<comment type="caution">
    <text evidence="8">The sequence shown here is derived from an EMBL/GenBank/DDBJ whole genome shotgun (WGS) entry which is preliminary data.</text>
</comment>
<protein>
    <recommendedName>
        <fullName evidence="7">CopC domain-containing protein</fullName>
    </recommendedName>
</protein>
<keyword evidence="5" id="KW-1133">Transmembrane helix</keyword>
<dbReference type="Pfam" id="PF04234">
    <property type="entry name" value="CopC"/>
    <property type="match status" value="1"/>
</dbReference>
<evidence type="ECO:0000256" key="1">
    <source>
        <dbReference type="ARBA" id="ARBA00004196"/>
    </source>
</evidence>
<dbReference type="InterPro" id="IPR032694">
    <property type="entry name" value="CopC/D"/>
</dbReference>
<dbReference type="Gene3D" id="2.60.40.1220">
    <property type="match status" value="1"/>
</dbReference>
<feature type="chain" id="PRO_5039269305" description="CopC domain-containing protein" evidence="6">
    <location>
        <begin position="31"/>
        <end position="430"/>
    </location>
</feature>
<evidence type="ECO:0000256" key="6">
    <source>
        <dbReference type="SAM" id="SignalP"/>
    </source>
</evidence>
<evidence type="ECO:0000256" key="3">
    <source>
        <dbReference type="ARBA" id="ARBA00022729"/>
    </source>
</evidence>
<sequence>MHSMKRLWTVLSLAFFLVLAIGNHSAYAHAGMMGSTPKDGEVLQANPGQISVRFTETLEPDLVMVRLFDWNGKEIPLQRPTLQPGDASQVNAQLPPDLAEGTYSVIVSVVSEDGHPVEERLTFSIGQKSAFVVPPGEQQTDTKYMIVYRYLAQGIILLGGGLYLIAARGQRYGLPTLESLIGIGRQIGWALALVGLVFLWFLYDESLPAVSLTQALWQFDSDLLLQSPFAVMLIVSFLLLLLLAIPNMVSGWYAGVWVLLIGAQAFGGHAWGIAPVWLSIVLRLLHVLTVALWLGALVYLLLVAKETERGNESFKAFFLRLVAAAAALAVVTGALMLIVQTDLTLIWQSSFAWSYLLYVKIVSVCIMLALAYRQTKRWRANNSLRMNLLRWEIMFGIVAVLAGLWMSQTNYPTEMNDTTNTQAATQTAAD</sequence>
<dbReference type="InterPro" id="IPR007348">
    <property type="entry name" value="CopC_dom"/>
</dbReference>
<dbReference type="PANTHER" id="PTHR34820">
    <property type="entry name" value="INNER MEMBRANE PROTEIN YEBZ"/>
    <property type="match status" value="1"/>
</dbReference>
<keyword evidence="3 6" id="KW-0732">Signal</keyword>
<dbReference type="GO" id="GO:0030313">
    <property type="term" value="C:cell envelope"/>
    <property type="evidence" value="ECO:0007669"/>
    <property type="project" value="UniProtKB-SubCell"/>
</dbReference>
<dbReference type="EMBL" id="RHHS01000049">
    <property type="protein sequence ID" value="RNB53075.1"/>
    <property type="molecule type" value="Genomic_DNA"/>
</dbReference>
<organism evidence="8 9">
    <name type="scientific">Brevibacillus gelatini</name>
    <dbReference type="NCBI Taxonomy" id="1655277"/>
    <lineage>
        <taxon>Bacteria</taxon>
        <taxon>Bacillati</taxon>
        <taxon>Bacillota</taxon>
        <taxon>Bacilli</taxon>
        <taxon>Bacillales</taxon>
        <taxon>Paenibacillaceae</taxon>
        <taxon>Brevibacillus</taxon>
    </lineage>
</organism>
<gene>
    <name evidence="8" type="ORF">EDM57_19770</name>
</gene>
<keyword evidence="5" id="KW-0812">Transmembrane</keyword>
<dbReference type="PANTHER" id="PTHR34820:SF4">
    <property type="entry name" value="INNER MEMBRANE PROTEIN YEBZ"/>
    <property type="match status" value="1"/>
</dbReference>
<dbReference type="InterPro" id="IPR014755">
    <property type="entry name" value="Cu-Rt/internalin_Ig-like"/>
</dbReference>
<feature type="transmembrane region" description="Helical" evidence="5">
    <location>
        <begin position="351"/>
        <end position="372"/>
    </location>
</feature>
<dbReference type="SUPFAM" id="SSF81296">
    <property type="entry name" value="E set domains"/>
    <property type="match status" value="1"/>
</dbReference>
<dbReference type="OrthoDB" id="2353937at2"/>
<feature type="signal peptide" evidence="6">
    <location>
        <begin position="1"/>
        <end position="30"/>
    </location>
</feature>
<evidence type="ECO:0000313" key="9">
    <source>
        <dbReference type="Proteomes" id="UP000268829"/>
    </source>
</evidence>
<dbReference type="GO" id="GO:0006825">
    <property type="term" value="P:copper ion transport"/>
    <property type="evidence" value="ECO:0007669"/>
    <property type="project" value="InterPro"/>
</dbReference>
<feature type="transmembrane region" description="Helical" evidence="5">
    <location>
        <begin position="316"/>
        <end position="339"/>
    </location>
</feature>
<dbReference type="InterPro" id="IPR014756">
    <property type="entry name" value="Ig_E-set"/>
</dbReference>
<evidence type="ECO:0000256" key="4">
    <source>
        <dbReference type="ARBA" id="ARBA00023008"/>
    </source>
</evidence>
<proteinExistence type="predicted"/>
<keyword evidence="5" id="KW-0472">Membrane</keyword>
<evidence type="ECO:0000256" key="5">
    <source>
        <dbReference type="SAM" id="Phobius"/>
    </source>
</evidence>
<keyword evidence="9" id="KW-1185">Reference proteome</keyword>
<feature type="domain" description="CopC" evidence="7">
    <location>
        <begin position="29"/>
        <end position="125"/>
    </location>
</feature>
<dbReference type="Proteomes" id="UP000268829">
    <property type="component" value="Unassembled WGS sequence"/>
</dbReference>
<feature type="transmembrane region" description="Helical" evidence="5">
    <location>
        <begin position="187"/>
        <end position="203"/>
    </location>
</feature>
<comment type="subcellular location">
    <subcellularLocation>
        <location evidence="1">Cell envelope</location>
    </subcellularLocation>
</comment>
<dbReference type="GO" id="GO:0005507">
    <property type="term" value="F:copper ion binding"/>
    <property type="evidence" value="ECO:0007669"/>
    <property type="project" value="InterPro"/>
</dbReference>
<accession>A0A3M8AR90</accession>
<name>A0A3M8AR90_9BACL</name>
<dbReference type="AlphaFoldDB" id="A0A3M8AR90"/>
<dbReference type="GO" id="GO:0005886">
    <property type="term" value="C:plasma membrane"/>
    <property type="evidence" value="ECO:0007669"/>
    <property type="project" value="TreeGrafter"/>
</dbReference>
<feature type="transmembrane region" description="Helical" evidence="5">
    <location>
        <begin position="223"/>
        <end position="245"/>
    </location>
</feature>
<feature type="transmembrane region" description="Helical" evidence="5">
    <location>
        <begin position="388"/>
        <end position="406"/>
    </location>
</feature>
<feature type="transmembrane region" description="Helical" evidence="5">
    <location>
        <begin position="280"/>
        <end position="304"/>
    </location>
</feature>
<keyword evidence="4" id="KW-0186">Copper</keyword>
<keyword evidence="2" id="KW-0479">Metal-binding</keyword>
<evidence type="ECO:0000256" key="2">
    <source>
        <dbReference type="ARBA" id="ARBA00022723"/>
    </source>
</evidence>
<reference evidence="8 9" key="1">
    <citation type="submission" date="2018-10" db="EMBL/GenBank/DDBJ databases">
        <title>Phylogenomics of Brevibacillus.</title>
        <authorList>
            <person name="Dunlap C."/>
        </authorList>
    </citation>
    <scope>NUCLEOTIDE SEQUENCE [LARGE SCALE GENOMIC DNA]</scope>
    <source>
        <strain evidence="8 9">DSM 100115</strain>
    </source>
</reference>
<dbReference type="GO" id="GO:0046688">
    <property type="term" value="P:response to copper ion"/>
    <property type="evidence" value="ECO:0007669"/>
    <property type="project" value="InterPro"/>
</dbReference>
<dbReference type="GO" id="GO:0042597">
    <property type="term" value="C:periplasmic space"/>
    <property type="evidence" value="ECO:0007669"/>
    <property type="project" value="InterPro"/>
</dbReference>
<feature type="transmembrane region" description="Helical" evidence="5">
    <location>
        <begin position="147"/>
        <end position="166"/>
    </location>
</feature>
<evidence type="ECO:0000259" key="7">
    <source>
        <dbReference type="Pfam" id="PF04234"/>
    </source>
</evidence>
<feature type="transmembrane region" description="Helical" evidence="5">
    <location>
        <begin position="252"/>
        <end position="274"/>
    </location>
</feature>